<protein>
    <recommendedName>
        <fullName evidence="3 14">UDP-N-acetylmuramate--L-alanine ligase</fullName>
        <ecNumber evidence="3 14">6.3.2.8</ecNumber>
    </recommendedName>
    <alternativeName>
        <fullName evidence="14">UDP-N-acetylmuramoyl-L-alanine synthetase</fullName>
    </alternativeName>
</protein>
<dbReference type="InterPro" id="IPR013221">
    <property type="entry name" value="Mur_ligase_cen"/>
</dbReference>
<dbReference type="GO" id="GO:0009252">
    <property type="term" value="P:peptidoglycan biosynthetic process"/>
    <property type="evidence" value="ECO:0007669"/>
    <property type="project" value="UniProtKB-UniRule"/>
</dbReference>
<feature type="domain" description="Mur ligase C-terminal" evidence="16">
    <location>
        <begin position="309"/>
        <end position="438"/>
    </location>
</feature>
<evidence type="ECO:0000256" key="8">
    <source>
        <dbReference type="ARBA" id="ARBA00022840"/>
    </source>
</evidence>
<evidence type="ECO:0000256" key="6">
    <source>
        <dbReference type="ARBA" id="ARBA00022618"/>
    </source>
</evidence>
<feature type="domain" description="Mur ligase central" evidence="17">
    <location>
        <begin position="107"/>
        <end position="287"/>
    </location>
</feature>
<keyword evidence="12 14" id="KW-0961">Cell wall biogenesis/degradation</keyword>
<keyword evidence="9 14" id="KW-0133">Cell shape</keyword>
<dbReference type="KEGG" id="ccha:ELD05_01580"/>
<dbReference type="EC" id="6.3.2.8" evidence="3 14"/>
<dbReference type="GO" id="GO:0008360">
    <property type="term" value="P:regulation of cell shape"/>
    <property type="evidence" value="ECO:0007669"/>
    <property type="project" value="UniProtKB-KW"/>
</dbReference>
<evidence type="ECO:0000259" key="17">
    <source>
        <dbReference type="Pfam" id="PF08245"/>
    </source>
</evidence>
<evidence type="ECO:0000256" key="5">
    <source>
        <dbReference type="ARBA" id="ARBA00022598"/>
    </source>
</evidence>
<dbReference type="Pfam" id="PF08245">
    <property type="entry name" value="Mur_ligase_M"/>
    <property type="match status" value="1"/>
</dbReference>
<dbReference type="GO" id="GO:0005524">
    <property type="term" value="F:ATP binding"/>
    <property type="evidence" value="ECO:0007669"/>
    <property type="project" value="UniProtKB-UniRule"/>
</dbReference>
<dbReference type="NCBIfam" id="TIGR01082">
    <property type="entry name" value="murC"/>
    <property type="match status" value="1"/>
</dbReference>
<dbReference type="Pfam" id="PF01225">
    <property type="entry name" value="Mur_ligase"/>
    <property type="match status" value="1"/>
</dbReference>
<evidence type="ECO:0000259" key="15">
    <source>
        <dbReference type="Pfam" id="PF01225"/>
    </source>
</evidence>
<keyword evidence="8 14" id="KW-0067">ATP-binding</keyword>
<keyword evidence="11 14" id="KW-0131">Cell cycle</keyword>
<dbReference type="InterPro" id="IPR036615">
    <property type="entry name" value="Mur_ligase_C_dom_sf"/>
</dbReference>
<dbReference type="GO" id="GO:0008763">
    <property type="term" value="F:UDP-N-acetylmuramate-L-alanine ligase activity"/>
    <property type="evidence" value="ECO:0007669"/>
    <property type="project" value="UniProtKB-UniRule"/>
</dbReference>
<keyword evidence="6 14" id="KW-0132">Cell division</keyword>
<accession>A0A3T0D2I2</accession>
<gene>
    <name evidence="14 18" type="primary">murC</name>
    <name evidence="18" type="ORF">ELD05_01580</name>
</gene>
<dbReference type="InterPro" id="IPR005758">
    <property type="entry name" value="UDP-N-AcMur_Ala_ligase_MurC"/>
</dbReference>
<keyword evidence="4 14" id="KW-0963">Cytoplasm</keyword>
<evidence type="ECO:0000259" key="16">
    <source>
        <dbReference type="Pfam" id="PF02875"/>
    </source>
</evidence>
<evidence type="ECO:0000256" key="12">
    <source>
        <dbReference type="ARBA" id="ARBA00023316"/>
    </source>
</evidence>
<dbReference type="RefSeq" id="WP_127351095.1">
    <property type="nucleotide sequence ID" value="NZ_CP034791.1"/>
</dbReference>
<name>A0A3T0D2I2_9FIRM</name>
<dbReference type="GO" id="GO:0005737">
    <property type="term" value="C:cytoplasm"/>
    <property type="evidence" value="ECO:0007669"/>
    <property type="project" value="UniProtKB-SubCell"/>
</dbReference>
<proteinExistence type="inferred from homology"/>
<feature type="domain" description="Mur ligase N-terminal catalytic" evidence="15">
    <location>
        <begin position="7"/>
        <end position="101"/>
    </location>
</feature>
<dbReference type="InterPro" id="IPR004101">
    <property type="entry name" value="Mur_ligase_C"/>
</dbReference>
<evidence type="ECO:0000256" key="9">
    <source>
        <dbReference type="ARBA" id="ARBA00022960"/>
    </source>
</evidence>
<organism evidence="18 19">
    <name type="scientific">Caldicellulosiruptor changbaiensis</name>
    <dbReference type="NCBI Taxonomy" id="1222016"/>
    <lineage>
        <taxon>Bacteria</taxon>
        <taxon>Bacillati</taxon>
        <taxon>Bacillota</taxon>
        <taxon>Bacillota incertae sedis</taxon>
        <taxon>Caldicellulosiruptorales</taxon>
        <taxon>Caldicellulosiruptoraceae</taxon>
        <taxon>Caldicellulosiruptor</taxon>
    </lineage>
</organism>
<dbReference type="SUPFAM" id="SSF53623">
    <property type="entry name" value="MurD-like peptide ligases, catalytic domain"/>
    <property type="match status" value="1"/>
</dbReference>
<evidence type="ECO:0000256" key="10">
    <source>
        <dbReference type="ARBA" id="ARBA00022984"/>
    </source>
</evidence>
<comment type="subcellular location">
    <subcellularLocation>
        <location evidence="1 14">Cytoplasm</location>
    </subcellularLocation>
</comment>
<evidence type="ECO:0000256" key="7">
    <source>
        <dbReference type="ARBA" id="ARBA00022741"/>
    </source>
</evidence>
<dbReference type="SUPFAM" id="SSF51984">
    <property type="entry name" value="MurCD N-terminal domain"/>
    <property type="match status" value="1"/>
</dbReference>
<keyword evidence="10 14" id="KW-0573">Peptidoglycan synthesis</keyword>
<dbReference type="AlphaFoldDB" id="A0A3T0D2I2"/>
<dbReference type="InterPro" id="IPR000713">
    <property type="entry name" value="Mur_ligase_N"/>
</dbReference>
<evidence type="ECO:0000256" key="1">
    <source>
        <dbReference type="ARBA" id="ARBA00004496"/>
    </source>
</evidence>
<evidence type="ECO:0000256" key="2">
    <source>
        <dbReference type="ARBA" id="ARBA00004752"/>
    </source>
</evidence>
<comment type="pathway">
    <text evidence="2 14">Cell wall biogenesis; peptidoglycan biosynthesis.</text>
</comment>
<dbReference type="Pfam" id="PF02875">
    <property type="entry name" value="Mur_ligase_C"/>
    <property type="match status" value="1"/>
</dbReference>
<dbReference type="InterPro" id="IPR050061">
    <property type="entry name" value="MurCDEF_pg_biosynth"/>
</dbReference>
<dbReference type="HAMAP" id="MF_00046">
    <property type="entry name" value="MurC"/>
    <property type="match status" value="1"/>
</dbReference>
<dbReference type="GO" id="GO:0051301">
    <property type="term" value="P:cell division"/>
    <property type="evidence" value="ECO:0007669"/>
    <property type="project" value="UniProtKB-KW"/>
</dbReference>
<dbReference type="Gene3D" id="3.40.1190.10">
    <property type="entry name" value="Mur-like, catalytic domain"/>
    <property type="match status" value="1"/>
</dbReference>
<dbReference type="Gene3D" id="3.90.190.20">
    <property type="entry name" value="Mur ligase, C-terminal domain"/>
    <property type="match status" value="1"/>
</dbReference>
<comment type="catalytic activity">
    <reaction evidence="13 14">
        <text>UDP-N-acetyl-alpha-D-muramate + L-alanine + ATP = UDP-N-acetyl-alpha-D-muramoyl-L-alanine + ADP + phosphate + H(+)</text>
        <dbReference type="Rhea" id="RHEA:23372"/>
        <dbReference type="ChEBI" id="CHEBI:15378"/>
        <dbReference type="ChEBI" id="CHEBI:30616"/>
        <dbReference type="ChEBI" id="CHEBI:43474"/>
        <dbReference type="ChEBI" id="CHEBI:57972"/>
        <dbReference type="ChEBI" id="CHEBI:70757"/>
        <dbReference type="ChEBI" id="CHEBI:83898"/>
        <dbReference type="ChEBI" id="CHEBI:456216"/>
        <dbReference type="EC" id="6.3.2.8"/>
    </reaction>
</comment>
<keyword evidence="7 14" id="KW-0547">Nucleotide-binding</keyword>
<comment type="function">
    <text evidence="14">Cell wall formation.</text>
</comment>
<dbReference type="Proteomes" id="UP000282930">
    <property type="component" value="Chromosome"/>
</dbReference>
<dbReference type="PANTHER" id="PTHR43445">
    <property type="entry name" value="UDP-N-ACETYLMURAMATE--L-ALANINE LIGASE-RELATED"/>
    <property type="match status" value="1"/>
</dbReference>
<dbReference type="PANTHER" id="PTHR43445:SF3">
    <property type="entry name" value="UDP-N-ACETYLMURAMATE--L-ALANINE LIGASE"/>
    <property type="match status" value="1"/>
</dbReference>
<evidence type="ECO:0000313" key="19">
    <source>
        <dbReference type="Proteomes" id="UP000282930"/>
    </source>
</evidence>
<dbReference type="UniPathway" id="UPA00219"/>
<sequence length="455" mass="50921">MNKFFLIGIGGISMSAIALILKNHGHIVEGSDMQESKTTRMLREKGINVYIGHDENHIKGDEIIIYTAAISKDNPELVKAKRLGLKVYERAEFLGMLMKDYKNVIAVSGTHGKTTTTSMIGYILKKALLNPTVLVGAFVKQLGGNFCIGSSEYLVVEACEYVDSFLKFNPSIGVILNIDNDHLDYFKDIESIKDSFRKFALKIPQNGFIVANLDDENVYSVASNLKQNVIYFSTKTKADFWADNITSCNGYYEFDVVNKDFKHLCHIKLNIPGFHNVYNSLAAFSVAYTLGIDKNTIKEAIFEFCGASRRLEKLGEIDGILLYDDYAHHPTEIEATLRTLRKLAKEKVIVIFQPHTFSRLKSLMEGFVKSLSLADKVIVTDVYAAREKNVYGVSSEDLYEKLKKAGVDCEYINQFEKIAEYVLNTAQKGDIVATIGAGDVNKCIELILNKSPVKS</sequence>
<feature type="binding site" evidence="14">
    <location>
        <begin position="109"/>
        <end position="115"/>
    </location>
    <ligand>
        <name>ATP</name>
        <dbReference type="ChEBI" id="CHEBI:30616"/>
    </ligand>
</feature>
<evidence type="ECO:0000256" key="4">
    <source>
        <dbReference type="ARBA" id="ARBA00022490"/>
    </source>
</evidence>
<dbReference type="SUPFAM" id="SSF53244">
    <property type="entry name" value="MurD-like peptide ligases, peptide-binding domain"/>
    <property type="match status" value="1"/>
</dbReference>
<dbReference type="GO" id="GO:0071555">
    <property type="term" value="P:cell wall organization"/>
    <property type="evidence" value="ECO:0007669"/>
    <property type="project" value="UniProtKB-KW"/>
</dbReference>
<evidence type="ECO:0000256" key="3">
    <source>
        <dbReference type="ARBA" id="ARBA00012211"/>
    </source>
</evidence>
<evidence type="ECO:0000256" key="14">
    <source>
        <dbReference type="HAMAP-Rule" id="MF_00046"/>
    </source>
</evidence>
<evidence type="ECO:0000256" key="13">
    <source>
        <dbReference type="ARBA" id="ARBA00047833"/>
    </source>
</evidence>
<evidence type="ECO:0000256" key="11">
    <source>
        <dbReference type="ARBA" id="ARBA00023306"/>
    </source>
</evidence>
<evidence type="ECO:0000313" key="18">
    <source>
        <dbReference type="EMBL" id="AZT89472.1"/>
    </source>
</evidence>
<dbReference type="EMBL" id="CP034791">
    <property type="protein sequence ID" value="AZT89472.1"/>
    <property type="molecule type" value="Genomic_DNA"/>
</dbReference>
<keyword evidence="5 14" id="KW-0436">Ligase</keyword>
<dbReference type="InterPro" id="IPR036565">
    <property type="entry name" value="Mur-like_cat_sf"/>
</dbReference>
<reference evidence="18 19" key="1">
    <citation type="submission" date="2018-12" db="EMBL/GenBank/DDBJ databases">
        <title>Genome sequence from the cellulolytic species, Caldicellulosiruptor changbaiensis.</title>
        <authorList>
            <person name="Blumer-Schuette S.E."/>
            <person name="Mendoza C."/>
        </authorList>
    </citation>
    <scope>NUCLEOTIDE SEQUENCE [LARGE SCALE GENOMIC DNA]</scope>
    <source>
        <strain evidence="18 19">CBS-Z</strain>
    </source>
</reference>
<dbReference type="Gene3D" id="3.40.50.720">
    <property type="entry name" value="NAD(P)-binding Rossmann-like Domain"/>
    <property type="match status" value="1"/>
</dbReference>
<keyword evidence="19" id="KW-1185">Reference proteome</keyword>
<comment type="similarity">
    <text evidence="14">Belongs to the MurCDEF family.</text>
</comment>